<organism evidence="1 2">
    <name type="scientific">Acetivibrio mesophilus</name>
    <dbReference type="NCBI Taxonomy" id="2487273"/>
    <lineage>
        <taxon>Bacteria</taxon>
        <taxon>Bacillati</taxon>
        <taxon>Bacillota</taxon>
        <taxon>Clostridia</taxon>
        <taxon>Eubacteriales</taxon>
        <taxon>Oscillospiraceae</taxon>
        <taxon>Acetivibrio</taxon>
    </lineage>
</organism>
<dbReference type="PANTHER" id="PTHR42912:SF93">
    <property type="entry name" value="N6-ADENOSINE-METHYLTRANSFERASE TMT1A"/>
    <property type="match status" value="1"/>
</dbReference>
<dbReference type="InterPro" id="IPR050508">
    <property type="entry name" value="Methyltransf_Superfamily"/>
</dbReference>
<dbReference type="EMBL" id="RLII01000001">
    <property type="protein sequence ID" value="RXE60531.1"/>
    <property type="molecule type" value="Genomic_DNA"/>
</dbReference>
<dbReference type="RefSeq" id="WP_128705601.1">
    <property type="nucleotide sequence ID" value="NZ_RLII01000001.1"/>
</dbReference>
<keyword evidence="2" id="KW-1185">Reference proteome</keyword>
<comment type="caution">
    <text evidence="1">The sequence shown here is derived from an EMBL/GenBank/DDBJ whole genome shotgun (WGS) entry which is preliminary data.</text>
</comment>
<dbReference type="GO" id="GO:0008168">
    <property type="term" value="F:methyltransferase activity"/>
    <property type="evidence" value="ECO:0007669"/>
    <property type="project" value="UniProtKB-KW"/>
</dbReference>
<dbReference type="CDD" id="cd02440">
    <property type="entry name" value="AdoMet_MTases"/>
    <property type="match status" value="1"/>
</dbReference>
<dbReference type="Pfam" id="PF01209">
    <property type="entry name" value="Ubie_methyltran"/>
    <property type="match status" value="1"/>
</dbReference>
<dbReference type="AlphaFoldDB" id="A0A4Q0I7Y4"/>
<dbReference type="Gene3D" id="3.40.50.150">
    <property type="entry name" value="Vaccinia Virus protein VP39"/>
    <property type="match status" value="1"/>
</dbReference>
<name>A0A4Q0I7Y4_9FIRM</name>
<evidence type="ECO:0000313" key="2">
    <source>
        <dbReference type="Proteomes" id="UP000289166"/>
    </source>
</evidence>
<sequence length="266" mass="30893">MNEYFRSRFNRQPIEVISGDYYFGSDNDGDNFDKNDVDLWLNGVFKDRWDKAFKVEDDLLSYFFTDVLDVFDENPTPFMEIACGPGMGLTPIILSKYPDIVCLATDACSLLIKSWRQYINHDLKEFNIDLASFSAMDMPIKDNSLDMVTSFIGVSSTRSGEQGKIRALKEIFRVLRKGGCLIAIENEWSDIEAIKNVFQLWGRPMWAGMKEDTTWYEKFEKCGFTVEKTDKTFFRYLNRDDNELGEQADKYGIKIGLKFTLFILRK</sequence>
<keyword evidence="1" id="KW-0489">Methyltransferase</keyword>
<proteinExistence type="predicted"/>
<evidence type="ECO:0000313" key="1">
    <source>
        <dbReference type="EMBL" id="RXE60531.1"/>
    </source>
</evidence>
<dbReference type="InterPro" id="IPR029063">
    <property type="entry name" value="SAM-dependent_MTases_sf"/>
</dbReference>
<dbReference type="Proteomes" id="UP000289166">
    <property type="component" value="Unassembled WGS sequence"/>
</dbReference>
<gene>
    <name evidence="1" type="ORF">EFD62_00920</name>
</gene>
<protein>
    <submittedName>
        <fullName evidence="1">SAM-dependent methyltransferase</fullName>
    </submittedName>
</protein>
<reference evidence="2" key="1">
    <citation type="submission" date="2018-11" db="EMBL/GenBank/DDBJ databases">
        <title>Genome sequencing of a novel mesophilic and cellulolytic organism within the genus Hungateiclostridium.</title>
        <authorList>
            <person name="Rettenmaier R."/>
            <person name="Liebl W."/>
            <person name="Zverlov V."/>
        </authorList>
    </citation>
    <scope>NUCLEOTIDE SEQUENCE [LARGE SCALE GENOMIC DNA]</scope>
    <source>
        <strain evidence="2">N2K1</strain>
    </source>
</reference>
<dbReference type="SUPFAM" id="SSF53335">
    <property type="entry name" value="S-adenosyl-L-methionine-dependent methyltransferases"/>
    <property type="match status" value="1"/>
</dbReference>
<dbReference type="OrthoDB" id="9772751at2"/>
<accession>A0A4Q0I7Y4</accession>
<dbReference type="GO" id="GO:0032259">
    <property type="term" value="P:methylation"/>
    <property type="evidence" value="ECO:0007669"/>
    <property type="project" value="UniProtKB-KW"/>
</dbReference>
<keyword evidence="1" id="KW-0808">Transferase</keyword>
<dbReference type="PANTHER" id="PTHR42912">
    <property type="entry name" value="METHYLTRANSFERASE"/>
    <property type="match status" value="1"/>
</dbReference>